<accession>A0A1R3KR00</accession>
<comment type="caution">
    <text evidence="1">The sequence shown here is derived from an EMBL/GenBank/DDBJ whole genome shotgun (WGS) entry which is preliminary data.</text>
</comment>
<evidence type="ECO:0008006" key="3">
    <source>
        <dbReference type="Google" id="ProtNLM"/>
    </source>
</evidence>
<sequence>MAPKVDRSDTSITEALHALTETFNTQFQELRASQIELKQSLDTKLDLAIADFNKKLAIRESPSSSSLPSHKYDGVLGTFPGLTPPNTTNPLFKPKTPKFFLSSFDGTNVHAWLFQAEQYFKFYSITHEQRVPMVHFFMTGEAAAWYQWMYKNNQLSDWESSRAIEICFGPSKFLNPQSALFKLRQTGTEVITFKPITLAHAFELAKHIESKLFESRQTPSRAPPRAFQTPVQKPIPPTSYPIRRLSPTKMQARHSKGLCFNCDEQFKPGHRYKTTLFLLLQTEDDFYDPLISLETSKTTDCLPLSSLPLPPPPKMPLIPEEKTPDFQVSLHTLHGIASHSCLKLTGVIHGHSSTILIDSGSTHNLVQPRVVRHLGLAVEPAPPLTVRVWNGDVLRCAGKISMLKVDLQNMVFSLYLFLLDIHGADSIGHPMVGPTRLNLC</sequence>
<dbReference type="EMBL" id="AWUE01012334">
    <property type="protein sequence ID" value="OMP09516.1"/>
    <property type="molecule type" value="Genomic_DNA"/>
</dbReference>
<dbReference type="InterPro" id="IPR021109">
    <property type="entry name" value="Peptidase_aspartic_dom_sf"/>
</dbReference>
<dbReference type="Gene3D" id="2.40.70.10">
    <property type="entry name" value="Acid Proteases"/>
    <property type="match status" value="1"/>
</dbReference>
<organism evidence="1 2">
    <name type="scientific">Corchorus olitorius</name>
    <dbReference type="NCBI Taxonomy" id="93759"/>
    <lineage>
        <taxon>Eukaryota</taxon>
        <taxon>Viridiplantae</taxon>
        <taxon>Streptophyta</taxon>
        <taxon>Embryophyta</taxon>
        <taxon>Tracheophyta</taxon>
        <taxon>Spermatophyta</taxon>
        <taxon>Magnoliopsida</taxon>
        <taxon>eudicotyledons</taxon>
        <taxon>Gunneridae</taxon>
        <taxon>Pentapetalae</taxon>
        <taxon>rosids</taxon>
        <taxon>malvids</taxon>
        <taxon>Malvales</taxon>
        <taxon>Malvaceae</taxon>
        <taxon>Grewioideae</taxon>
        <taxon>Apeibeae</taxon>
        <taxon>Corchorus</taxon>
    </lineage>
</organism>
<evidence type="ECO:0000313" key="1">
    <source>
        <dbReference type="EMBL" id="OMP09516.1"/>
    </source>
</evidence>
<dbReference type="STRING" id="93759.A0A1R3KR00"/>
<protein>
    <recommendedName>
        <fullName evidence="3">Retrotransposon gag protein</fullName>
    </recommendedName>
</protein>
<dbReference type="CDD" id="cd00303">
    <property type="entry name" value="retropepsin_like"/>
    <property type="match status" value="1"/>
</dbReference>
<gene>
    <name evidence="1" type="ORF">COLO4_05398</name>
</gene>
<dbReference type="Pfam" id="PF08284">
    <property type="entry name" value="RVP_2"/>
    <property type="match status" value="1"/>
</dbReference>
<reference evidence="2" key="1">
    <citation type="submission" date="2013-09" db="EMBL/GenBank/DDBJ databases">
        <title>Corchorus olitorius genome sequencing.</title>
        <authorList>
            <person name="Alam M."/>
            <person name="Haque M.S."/>
            <person name="Islam M.S."/>
            <person name="Emdad E.M."/>
            <person name="Islam M.M."/>
            <person name="Ahmed B."/>
            <person name="Halim A."/>
            <person name="Hossen Q.M.M."/>
            <person name="Hossain M.Z."/>
            <person name="Ahmed R."/>
            <person name="Khan M.M."/>
            <person name="Islam R."/>
            <person name="Rashid M.M."/>
            <person name="Khan S.A."/>
            <person name="Rahman M.S."/>
            <person name="Alam M."/>
            <person name="Yahiya A.S."/>
            <person name="Khan M.S."/>
            <person name="Azam M.S."/>
            <person name="Haque T."/>
            <person name="Lashkar M.Z.H."/>
            <person name="Akhand A.I."/>
            <person name="Morshed G."/>
            <person name="Roy S."/>
            <person name="Uddin K.S."/>
            <person name="Rabeya T."/>
            <person name="Hossain A.S."/>
            <person name="Chowdhury A."/>
            <person name="Snigdha A.R."/>
            <person name="Mortoza M.S."/>
            <person name="Matin S.A."/>
            <person name="Hoque S.M.E."/>
            <person name="Islam M.K."/>
            <person name="Roy D.K."/>
            <person name="Haider R."/>
            <person name="Moosa M.M."/>
            <person name="Elias S.M."/>
            <person name="Hasan A.M."/>
            <person name="Jahan S."/>
            <person name="Shafiuddin M."/>
            <person name="Mahmood N."/>
            <person name="Shommy N.S."/>
        </authorList>
    </citation>
    <scope>NUCLEOTIDE SEQUENCE [LARGE SCALE GENOMIC DNA]</scope>
    <source>
        <strain evidence="2">cv. O-4</strain>
    </source>
</reference>
<name>A0A1R3KR00_9ROSI</name>
<proteinExistence type="predicted"/>
<dbReference type="AlphaFoldDB" id="A0A1R3KR00"/>
<dbReference type="OrthoDB" id="1002013at2759"/>
<keyword evidence="2" id="KW-1185">Reference proteome</keyword>
<dbReference type="Proteomes" id="UP000187203">
    <property type="component" value="Unassembled WGS sequence"/>
</dbReference>
<evidence type="ECO:0000313" key="2">
    <source>
        <dbReference type="Proteomes" id="UP000187203"/>
    </source>
</evidence>